<dbReference type="GO" id="GO:0005975">
    <property type="term" value="P:carbohydrate metabolic process"/>
    <property type="evidence" value="ECO:0007669"/>
    <property type="project" value="InterPro"/>
</dbReference>
<gene>
    <name evidence="6" type="ORF">G5C33_09715</name>
</gene>
<comment type="function">
    <text evidence="1">Is involved in generating a small heat-stable compound (Nod), an acylated oligomer of N-acetylglucosamine, that stimulates mitosis in various plant protoplasts.</text>
</comment>
<accession>A0A6G6YAD5</accession>
<keyword evidence="7" id="KW-1185">Reference proteome</keyword>
<evidence type="ECO:0000256" key="4">
    <source>
        <dbReference type="ARBA" id="ARBA00032976"/>
    </source>
</evidence>
<dbReference type="Gene3D" id="3.20.20.370">
    <property type="entry name" value="Glycoside hydrolase/deacetylase"/>
    <property type="match status" value="1"/>
</dbReference>
<dbReference type="KEGG" id="spzr:G5C33_09715"/>
<dbReference type="EMBL" id="CP049109">
    <property type="protein sequence ID" value="QIG81879.1"/>
    <property type="molecule type" value="Genomic_DNA"/>
</dbReference>
<dbReference type="GO" id="GO:0016810">
    <property type="term" value="F:hydrolase activity, acting on carbon-nitrogen (but not peptide) bonds"/>
    <property type="evidence" value="ECO:0007669"/>
    <property type="project" value="InterPro"/>
</dbReference>
<proteinExistence type="inferred from homology"/>
<dbReference type="InterPro" id="IPR050248">
    <property type="entry name" value="Polysacc_deacetylase_ArnD"/>
</dbReference>
<evidence type="ECO:0000259" key="5">
    <source>
        <dbReference type="PROSITE" id="PS51677"/>
    </source>
</evidence>
<feature type="domain" description="NodB homology" evidence="5">
    <location>
        <begin position="28"/>
        <end position="207"/>
    </location>
</feature>
<sequence length="217" mass="24166">MFGLWRLSKARCFALFVTPLCRVQTPEKLVALTFDDGPRREGVSIALDALARNDAHATFFLIGDEMARHPGEARRLVDAGHEIANHSFYHRRMVDVSPAAARREIDRTDALLKAEGGGDTLLFRPPYGSKLTGLPLALRGAGHRMVMWDVEDPPERLDARQYADRILEQVRPGSIILMHIMYDSRATAREALPLVLAGLARRGYRVVTVGQLLAARS</sequence>
<dbReference type="PANTHER" id="PTHR10587">
    <property type="entry name" value="GLYCOSYL TRANSFERASE-RELATED"/>
    <property type="match status" value="1"/>
</dbReference>
<dbReference type="PROSITE" id="PS51677">
    <property type="entry name" value="NODB"/>
    <property type="match status" value="1"/>
</dbReference>
<dbReference type="AlphaFoldDB" id="A0A6G6YAD5"/>
<name>A0A6G6YAD5_9SPHN</name>
<reference evidence="6 7" key="1">
    <citation type="submission" date="2020-02" db="EMBL/GenBank/DDBJ databases">
        <authorList>
            <person name="Zheng R.K."/>
            <person name="Sun C.M."/>
        </authorList>
    </citation>
    <scope>NUCLEOTIDE SEQUENCE [LARGE SCALE GENOMIC DNA]</scope>
    <source>
        <strain evidence="7">zrk23</strain>
    </source>
</reference>
<dbReference type="Proteomes" id="UP000501568">
    <property type="component" value="Chromosome"/>
</dbReference>
<evidence type="ECO:0000313" key="7">
    <source>
        <dbReference type="Proteomes" id="UP000501568"/>
    </source>
</evidence>
<dbReference type="Pfam" id="PF01522">
    <property type="entry name" value="Polysacc_deac_1"/>
    <property type="match status" value="1"/>
</dbReference>
<evidence type="ECO:0000256" key="3">
    <source>
        <dbReference type="ARBA" id="ARBA00020071"/>
    </source>
</evidence>
<comment type="similarity">
    <text evidence="2">Belongs to the polysaccharide deacetylase family.</text>
</comment>
<evidence type="ECO:0000313" key="6">
    <source>
        <dbReference type="EMBL" id="QIG81879.1"/>
    </source>
</evidence>
<protein>
    <recommendedName>
        <fullName evidence="3">Chitooligosaccharide deacetylase</fullName>
    </recommendedName>
    <alternativeName>
        <fullName evidence="4">Nodulation protein B</fullName>
    </alternativeName>
</protein>
<evidence type="ECO:0000256" key="2">
    <source>
        <dbReference type="ARBA" id="ARBA00010973"/>
    </source>
</evidence>
<dbReference type="InterPro" id="IPR002509">
    <property type="entry name" value="NODB_dom"/>
</dbReference>
<dbReference type="SUPFAM" id="SSF88713">
    <property type="entry name" value="Glycoside hydrolase/deacetylase"/>
    <property type="match status" value="1"/>
</dbReference>
<evidence type="ECO:0000256" key="1">
    <source>
        <dbReference type="ARBA" id="ARBA00003236"/>
    </source>
</evidence>
<organism evidence="6 7">
    <name type="scientific">Stakelama tenebrarum</name>
    <dbReference type="NCBI Taxonomy" id="2711215"/>
    <lineage>
        <taxon>Bacteria</taxon>
        <taxon>Pseudomonadati</taxon>
        <taxon>Pseudomonadota</taxon>
        <taxon>Alphaproteobacteria</taxon>
        <taxon>Sphingomonadales</taxon>
        <taxon>Sphingomonadaceae</taxon>
        <taxon>Stakelama</taxon>
    </lineage>
</organism>
<dbReference type="InterPro" id="IPR011330">
    <property type="entry name" value="Glyco_hydro/deAcase_b/a-brl"/>
</dbReference>
<dbReference type="PANTHER" id="PTHR10587:SF137">
    <property type="entry name" value="4-DEOXY-4-FORMAMIDO-L-ARABINOSE-PHOSPHOUNDECAPRENOL DEFORMYLASE ARND-RELATED"/>
    <property type="match status" value="1"/>
</dbReference>